<dbReference type="Proteomes" id="UP000825890">
    <property type="component" value="Unassembled WGS sequence"/>
</dbReference>
<organism evidence="1 2">
    <name type="scientific">Cercospora kikuchii</name>
    <dbReference type="NCBI Taxonomy" id="84275"/>
    <lineage>
        <taxon>Eukaryota</taxon>
        <taxon>Fungi</taxon>
        <taxon>Dikarya</taxon>
        <taxon>Ascomycota</taxon>
        <taxon>Pezizomycotina</taxon>
        <taxon>Dothideomycetes</taxon>
        <taxon>Dothideomycetidae</taxon>
        <taxon>Mycosphaerellales</taxon>
        <taxon>Mycosphaerellaceae</taxon>
        <taxon>Cercospora</taxon>
    </lineage>
</organism>
<dbReference type="EMBL" id="BOLY01000001">
    <property type="protein sequence ID" value="GIZ37961.1"/>
    <property type="molecule type" value="Genomic_DNA"/>
</dbReference>
<reference evidence="1 2" key="1">
    <citation type="submission" date="2021-01" db="EMBL/GenBank/DDBJ databases">
        <title>Cercospora kikuchii MAFF 305040 whole genome shotgun sequence.</title>
        <authorList>
            <person name="Kashiwa T."/>
            <person name="Suzuki T."/>
        </authorList>
    </citation>
    <scope>NUCLEOTIDE SEQUENCE [LARGE SCALE GENOMIC DNA]</scope>
    <source>
        <strain evidence="1 2">MAFF 305040</strain>
    </source>
</reference>
<evidence type="ECO:0000313" key="1">
    <source>
        <dbReference type="EMBL" id="GIZ37961.1"/>
    </source>
</evidence>
<protein>
    <submittedName>
        <fullName evidence="1">Uncharacterized protein</fullName>
    </submittedName>
</protein>
<dbReference type="RefSeq" id="XP_044652448.1">
    <property type="nucleotide sequence ID" value="XM_044796513.1"/>
</dbReference>
<gene>
    <name evidence="1" type="ORF">CKM354_000138900</name>
</gene>
<comment type="caution">
    <text evidence="1">The sequence shown here is derived from an EMBL/GenBank/DDBJ whole genome shotgun (WGS) entry which is preliminary data.</text>
</comment>
<keyword evidence="2" id="KW-1185">Reference proteome</keyword>
<evidence type="ECO:0000313" key="2">
    <source>
        <dbReference type="Proteomes" id="UP000825890"/>
    </source>
</evidence>
<proteinExistence type="predicted"/>
<name>A0A9P3C857_9PEZI</name>
<dbReference type="AlphaFoldDB" id="A0A9P3C857"/>
<dbReference type="GeneID" id="68286964"/>
<sequence length="139" mass="15807">MENHKPTFGPQETEAIFNEKWVTKLKAYSSEVMRPTFTGSSDAEDNTFPNMRRGVQLVVDFRKEARVMQSESDGSMDNTIARGLEQLVSGIEITINLTLKARCQEFKSEKPTRQVLDQMAEIAKFMNEAKAEGLWNSKI</sequence>
<dbReference type="OrthoDB" id="10280729at2759"/>
<accession>A0A9P3C857</accession>